<evidence type="ECO:0000256" key="9">
    <source>
        <dbReference type="HAMAP-Rule" id="MF_00318"/>
    </source>
</evidence>
<evidence type="ECO:0000256" key="4">
    <source>
        <dbReference type="ARBA" id="ARBA00017068"/>
    </source>
</evidence>
<evidence type="ECO:0000256" key="11">
    <source>
        <dbReference type="PIRSR" id="PIRSR001400-2"/>
    </source>
</evidence>
<feature type="binding site" evidence="9 12">
    <location>
        <position position="316"/>
    </location>
    <ligand>
        <name>Mg(2+)</name>
        <dbReference type="ChEBI" id="CHEBI:18420"/>
    </ligand>
</feature>
<dbReference type="PROSITE" id="PS00164">
    <property type="entry name" value="ENOLASE"/>
    <property type="match status" value="1"/>
</dbReference>
<dbReference type="InterPro" id="IPR020810">
    <property type="entry name" value="Enolase_C"/>
</dbReference>
<comment type="cofactor">
    <cofactor evidence="12">
        <name>Mg(2+)</name>
        <dbReference type="ChEBI" id="CHEBI:18420"/>
    </cofactor>
    <text evidence="12">Mg(2+) is required for catalysis and for stabilizing the dimer.</text>
</comment>
<evidence type="ECO:0000256" key="3">
    <source>
        <dbReference type="ARBA" id="ARBA00012058"/>
    </source>
</evidence>
<feature type="binding site" evidence="11">
    <location>
        <position position="168"/>
    </location>
    <ligand>
        <name>substrate</name>
    </ligand>
</feature>
<dbReference type="EC" id="4.2.1.11" evidence="3 9"/>
<keyword evidence="5 9" id="KW-0964">Secreted</keyword>
<feature type="binding site" evidence="11">
    <location>
        <position position="159"/>
    </location>
    <ligand>
        <name>substrate</name>
    </ligand>
</feature>
<comment type="similarity">
    <text evidence="2 9">Belongs to the enolase family.</text>
</comment>
<dbReference type="Gene3D" id="3.30.390.10">
    <property type="entry name" value="Enolase-like, N-terminal domain"/>
    <property type="match status" value="1"/>
</dbReference>
<dbReference type="InterPro" id="IPR000941">
    <property type="entry name" value="Enolase"/>
</dbReference>
<feature type="binding site" evidence="9">
    <location>
        <position position="167"/>
    </location>
    <ligand>
        <name>(2R)-2-phosphoglycerate</name>
        <dbReference type="ChEBI" id="CHEBI:58289"/>
    </ligand>
</feature>
<evidence type="ECO:0000256" key="10">
    <source>
        <dbReference type="PIRSR" id="PIRSR001400-1"/>
    </source>
</evidence>
<keyword evidence="9" id="KW-0963">Cytoplasm</keyword>
<dbReference type="Gene3D" id="3.20.20.120">
    <property type="entry name" value="Enolase-like C-terminal domain"/>
    <property type="match status" value="1"/>
</dbReference>
<dbReference type="PANTHER" id="PTHR11902:SF1">
    <property type="entry name" value="ENOLASE"/>
    <property type="match status" value="1"/>
</dbReference>
<feature type="binding site" evidence="11">
    <location>
        <begin position="368"/>
        <end position="371"/>
    </location>
    <ligand>
        <name>substrate</name>
    </ligand>
</feature>
<dbReference type="InterPro" id="IPR036849">
    <property type="entry name" value="Enolase-like_C_sf"/>
</dbReference>
<dbReference type="AlphaFoldDB" id="A0A317JQK5"/>
<feature type="binding site" evidence="11">
    <location>
        <position position="289"/>
    </location>
    <ligand>
        <name>substrate</name>
    </ligand>
</feature>
<feature type="active site" description="Proton donor" evidence="9 10">
    <location>
        <position position="209"/>
    </location>
</feature>
<comment type="caution">
    <text evidence="15">The sequence shown here is derived from an EMBL/GenBank/DDBJ whole genome shotgun (WGS) entry which is preliminary data.</text>
</comment>
<feature type="binding site" evidence="9 12">
    <location>
        <position position="246"/>
    </location>
    <ligand>
        <name>Mg(2+)</name>
        <dbReference type="ChEBI" id="CHEBI:18420"/>
    </ligand>
</feature>
<dbReference type="SUPFAM" id="SSF51604">
    <property type="entry name" value="Enolase C-terminal domain-like"/>
    <property type="match status" value="1"/>
</dbReference>
<dbReference type="GO" id="GO:0006096">
    <property type="term" value="P:glycolytic process"/>
    <property type="evidence" value="ECO:0007669"/>
    <property type="project" value="UniProtKB-UniRule"/>
</dbReference>
<evidence type="ECO:0000256" key="7">
    <source>
        <dbReference type="ARBA" id="ARBA00023152"/>
    </source>
</evidence>
<feature type="binding site" evidence="9">
    <location>
        <position position="392"/>
    </location>
    <ligand>
        <name>(2R)-2-phosphoglycerate</name>
        <dbReference type="ChEBI" id="CHEBI:58289"/>
    </ligand>
</feature>
<comment type="cofactor">
    <cofactor evidence="9">
        <name>Mg(2+)</name>
        <dbReference type="ChEBI" id="CHEBI:18420"/>
    </cofactor>
    <text evidence="9">Binds a second Mg(2+) ion via substrate during catalysis.</text>
</comment>
<dbReference type="Pfam" id="PF00113">
    <property type="entry name" value="Enolase_C"/>
    <property type="match status" value="1"/>
</dbReference>
<dbReference type="SFLD" id="SFLDG00178">
    <property type="entry name" value="enolase"/>
    <property type="match status" value="1"/>
</dbReference>
<dbReference type="SMART" id="SM01192">
    <property type="entry name" value="Enolase_C"/>
    <property type="match status" value="1"/>
</dbReference>
<dbReference type="Proteomes" id="UP000246104">
    <property type="component" value="Unassembled WGS sequence"/>
</dbReference>
<dbReference type="GO" id="GO:0009986">
    <property type="term" value="C:cell surface"/>
    <property type="evidence" value="ECO:0007669"/>
    <property type="project" value="UniProtKB-SubCell"/>
</dbReference>
<comment type="pathway">
    <text evidence="1 9">Carbohydrate degradation; glycolysis; pyruvate from D-glyceraldehyde 3-phosphate: step 4/5.</text>
</comment>
<keyword evidence="9 12" id="KW-0479">Metal-binding</keyword>
<dbReference type="SMART" id="SM01193">
    <property type="entry name" value="Enolase_N"/>
    <property type="match status" value="1"/>
</dbReference>
<accession>A0A317JQK5</accession>
<keyword evidence="8 9" id="KW-0456">Lyase</keyword>
<gene>
    <name evidence="9" type="primary">eno</name>
    <name evidence="15" type="ORF">C5B42_00380</name>
</gene>
<feature type="domain" description="Enolase C-terminal TIM barrel" evidence="13">
    <location>
        <begin position="143"/>
        <end position="418"/>
    </location>
</feature>
<name>A0A317JQK5_9BACT</name>
<dbReference type="InterPro" id="IPR020811">
    <property type="entry name" value="Enolase_N"/>
</dbReference>
<evidence type="ECO:0000259" key="13">
    <source>
        <dbReference type="SMART" id="SM01192"/>
    </source>
</evidence>
<comment type="subcellular location">
    <subcellularLocation>
        <location evidence="9">Cytoplasm</location>
    </subcellularLocation>
    <subcellularLocation>
        <location evidence="9">Secreted</location>
    </subcellularLocation>
    <subcellularLocation>
        <location evidence="9">Cell surface</location>
    </subcellularLocation>
    <text evidence="9">Fractions of enolase are present in both the cytoplasm and on the cell surface.</text>
</comment>
<comment type="catalytic activity">
    <reaction evidence="9">
        <text>(2R)-2-phosphoglycerate = phosphoenolpyruvate + H2O</text>
        <dbReference type="Rhea" id="RHEA:10164"/>
        <dbReference type="ChEBI" id="CHEBI:15377"/>
        <dbReference type="ChEBI" id="CHEBI:58289"/>
        <dbReference type="ChEBI" id="CHEBI:58702"/>
        <dbReference type="EC" id="4.2.1.11"/>
    </reaction>
</comment>
<evidence type="ECO:0000313" key="15">
    <source>
        <dbReference type="EMBL" id="PWU24184.1"/>
    </source>
</evidence>
<dbReference type="SFLD" id="SFLDS00001">
    <property type="entry name" value="Enolase"/>
    <property type="match status" value="1"/>
</dbReference>
<dbReference type="PANTHER" id="PTHR11902">
    <property type="entry name" value="ENOLASE"/>
    <property type="match status" value="1"/>
</dbReference>
<dbReference type="NCBIfam" id="TIGR01060">
    <property type="entry name" value="eno"/>
    <property type="match status" value="1"/>
</dbReference>
<evidence type="ECO:0000259" key="14">
    <source>
        <dbReference type="SMART" id="SM01193"/>
    </source>
</evidence>
<dbReference type="EMBL" id="PSRQ01000008">
    <property type="protein sequence ID" value="PWU24184.1"/>
    <property type="molecule type" value="Genomic_DNA"/>
</dbReference>
<dbReference type="InterPro" id="IPR029017">
    <property type="entry name" value="Enolase-like_N"/>
</dbReference>
<dbReference type="UniPathway" id="UPA00109">
    <property type="reaction ID" value="UER00187"/>
</dbReference>
<dbReference type="GO" id="GO:0000287">
    <property type="term" value="F:magnesium ion binding"/>
    <property type="evidence" value="ECO:0007669"/>
    <property type="project" value="UniProtKB-UniRule"/>
</dbReference>
<dbReference type="PIRSF" id="PIRSF001400">
    <property type="entry name" value="Enolase"/>
    <property type="match status" value="1"/>
</dbReference>
<reference evidence="15 16" key="1">
    <citation type="submission" date="2018-02" db="EMBL/GenBank/DDBJ databases">
        <title>Genomic Reconstructions from Amazon Rainforest and Pasture Soil Reveal Novel Insights into the Physiology of Candidate Phyla in Tropical Sites.</title>
        <authorList>
            <person name="Kroeger M.E."/>
            <person name="Delmont T."/>
            <person name="Eren A.M."/>
            <person name="Guo J."/>
            <person name="Meyer K.M."/>
            <person name="Khan K."/>
            <person name="Rodrigues J.L.M."/>
            <person name="Bohannan B.J.M."/>
            <person name="Tringe S."/>
            <person name="Borges C.D."/>
            <person name="Tiedje J."/>
            <person name="Tsai S.M."/>
            <person name="Nusslein K."/>
        </authorList>
    </citation>
    <scope>NUCLEOTIDE SEQUENCE [LARGE SCALE GENOMIC DNA]</scope>
    <source>
        <strain evidence="15">Amazon FNV 2010 28 9</strain>
    </source>
</reference>
<dbReference type="InterPro" id="IPR020809">
    <property type="entry name" value="Enolase_CS"/>
</dbReference>
<keyword evidence="6 9" id="KW-0460">Magnesium</keyword>
<feature type="binding site" evidence="9">
    <location>
        <position position="371"/>
    </location>
    <ligand>
        <name>(2R)-2-phosphoglycerate</name>
        <dbReference type="ChEBI" id="CHEBI:58289"/>
    </ligand>
</feature>
<feature type="domain" description="Enolase N-terminal" evidence="14">
    <location>
        <begin position="4"/>
        <end position="134"/>
    </location>
</feature>
<sequence length="430" mass="47029">MSKITQLLAREILDSRGYPTVEVFIALDTGEMVTASAPGGTSTGKHEAIEIRDGDMARMGGRGVKKAVAAINDVIRPMLIGQDPTRQTGADQILFNLDGTPNKSKLGANAILPVSTAVCKAGAACVRMPMYRYLKEKYGLTQNLKVPTPIFNLINGGAHGAGNLDFQEFHVIPTTNKPFNAALQLGVEMFMALEQVLISKNAIHSVGVEGGFAPNLFTNLDALELLMEAMKRTPYAFGQDLFFGLDVAANSIFKNGKYVIRDRQQPFSAKELTDYYKDLNQKYHIFSLEDPFAEDDWGAWKELTAELSDHVVIVGDDLLTTNKERLEKAVKEKSCTAILVKPNQIGTISETVEVVKIAKDANFQVIVSHRSGETNDDFIADFAVGMGAQYTKFGAPIRGERVAKYNRLLQIESELTPIVSPTTPLPAPTQ</sequence>
<feature type="binding site" evidence="11">
    <location>
        <position position="392"/>
    </location>
    <ligand>
        <name>substrate</name>
    </ligand>
</feature>
<dbReference type="SUPFAM" id="SSF54826">
    <property type="entry name" value="Enolase N-terminal domain-like"/>
    <property type="match status" value="1"/>
</dbReference>
<evidence type="ECO:0000256" key="12">
    <source>
        <dbReference type="PIRSR" id="PIRSR001400-3"/>
    </source>
</evidence>
<dbReference type="CDD" id="cd03313">
    <property type="entry name" value="enolase"/>
    <property type="match status" value="1"/>
</dbReference>
<feature type="binding site" evidence="11">
    <location>
        <position position="316"/>
    </location>
    <ligand>
        <name>substrate</name>
    </ligand>
</feature>
<feature type="binding site" evidence="9">
    <location>
        <position position="341"/>
    </location>
    <ligand>
        <name>(2R)-2-phosphoglycerate</name>
        <dbReference type="ChEBI" id="CHEBI:58289"/>
    </ligand>
</feature>
<feature type="active site" description="Proton acceptor" evidence="9 10">
    <location>
        <position position="341"/>
    </location>
</feature>
<comment type="function">
    <text evidence="9">Catalyzes the reversible conversion of 2-phosphoglycerate (2-PG) into phosphoenolpyruvate (PEP). It is essential for the degradation of carbohydrates via glycolysis.</text>
</comment>
<dbReference type="GO" id="GO:0000015">
    <property type="term" value="C:phosphopyruvate hydratase complex"/>
    <property type="evidence" value="ECO:0007669"/>
    <property type="project" value="InterPro"/>
</dbReference>
<dbReference type="PRINTS" id="PR00148">
    <property type="entry name" value="ENOLASE"/>
</dbReference>
<keyword evidence="15" id="KW-0670">Pyruvate</keyword>
<dbReference type="SFLD" id="SFLDF00002">
    <property type="entry name" value="enolase"/>
    <property type="match status" value="1"/>
</dbReference>
<organism evidence="15 16">
    <name type="scientific">Candidatus Cerribacteria bacterium 'Amazon FNV 2010 28 9'</name>
    <dbReference type="NCBI Taxonomy" id="2081795"/>
    <lineage>
        <taxon>Bacteria</taxon>
        <taxon>Candidatus Cerribacteria</taxon>
    </lineage>
</organism>
<keyword evidence="7 9" id="KW-0324">Glycolysis</keyword>
<feature type="binding site" evidence="9">
    <location>
        <position position="370"/>
    </location>
    <ligand>
        <name>(2R)-2-phosphoglycerate</name>
        <dbReference type="ChEBI" id="CHEBI:58289"/>
    </ligand>
</feature>
<dbReference type="Pfam" id="PF03952">
    <property type="entry name" value="Enolase_N"/>
    <property type="match status" value="1"/>
</dbReference>
<proteinExistence type="inferred from homology"/>
<dbReference type="HAMAP" id="MF_00318">
    <property type="entry name" value="Enolase"/>
    <property type="match status" value="1"/>
</dbReference>
<evidence type="ECO:0000256" key="6">
    <source>
        <dbReference type="ARBA" id="ARBA00022842"/>
    </source>
</evidence>
<evidence type="ECO:0000256" key="5">
    <source>
        <dbReference type="ARBA" id="ARBA00022525"/>
    </source>
</evidence>
<dbReference type="GO" id="GO:0004634">
    <property type="term" value="F:phosphopyruvate hydratase activity"/>
    <property type="evidence" value="ECO:0007669"/>
    <property type="project" value="UniProtKB-UniRule"/>
</dbReference>
<feature type="binding site" evidence="9 12">
    <location>
        <position position="289"/>
    </location>
    <ligand>
        <name>Mg(2+)</name>
        <dbReference type="ChEBI" id="CHEBI:18420"/>
    </ligand>
</feature>
<evidence type="ECO:0000256" key="2">
    <source>
        <dbReference type="ARBA" id="ARBA00009604"/>
    </source>
</evidence>
<dbReference type="GO" id="GO:0005576">
    <property type="term" value="C:extracellular region"/>
    <property type="evidence" value="ECO:0007669"/>
    <property type="project" value="UniProtKB-SubCell"/>
</dbReference>
<evidence type="ECO:0000313" key="16">
    <source>
        <dbReference type="Proteomes" id="UP000246104"/>
    </source>
</evidence>
<evidence type="ECO:0000256" key="8">
    <source>
        <dbReference type="ARBA" id="ARBA00023239"/>
    </source>
</evidence>
<protein>
    <recommendedName>
        <fullName evidence="4 9">Enolase</fullName>
        <ecNumber evidence="3 9">4.2.1.11</ecNumber>
    </recommendedName>
    <alternativeName>
        <fullName evidence="9">2-phospho-D-glycerate hydro-lyase</fullName>
    </alternativeName>
    <alternativeName>
        <fullName evidence="9">2-phosphoglycerate dehydratase</fullName>
    </alternativeName>
</protein>
<evidence type="ECO:0000256" key="1">
    <source>
        <dbReference type="ARBA" id="ARBA00005031"/>
    </source>
</evidence>